<dbReference type="Proteomes" id="UP001470230">
    <property type="component" value="Unassembled WGS sequence"/>
</dbReference>
<keyword evidence="3" id="KW-1185">Reference proteome</keyword>
<reference evidence="2 3" key="1">
    <citation type="submission" date="2024-04" db="EMBL/GenBank/DDBJ databases">
        <title>Tritrichomonas musculus Genome.</title>
        <authorList>
            <person name="Alves-Ferreira E."/>
            <person name="Grigg M."/>
            <person name="Lorenzi H."/>
            <person name="Galac M."/>
        </authorList>
    </citation>
    <scope>NUCLEOTIDE SEQUENCE [LARGE SCALE GENOMIC DNA]</scope>
    <source>
        <strain evidence="2 3">EAF2021</strain>
    </source>
</reference>
<name>A0ABR2HWB4_9EUKA</name>
<evidence type="ECO:0000256" key="1">
    <source>
        <dbReference type="SAM" id="MobiDB-lite"/>
    </source>
</evidence>
<organism evidence="2 3">
    <name type="scientific">Tritrichomonas musculus</name>
    <dbReference type="NCBI Taxonomy" id="1915356"/>
    <lineage>
        <taxon>Eukaryota</taxon>
        <taxon>Metamonada</taxon>
        <taxon>Parabasalia</taxon>
        <taxon>Tritrichomonadida</taxon>
        <taxon>Tritrichomonadidae</taxon>
        <taxon>Tritrichomonas</taxon>
    </lineage>
</organism>
<sequence length="135" mass="15938">MFGRNPNAYPNSNGQPQNYGAIFSPNAYQQANMFNFQFQNQTIVNNYQQNVPQIPNQMPLNTQQPLHNENQKENTSNYEQYLQESEQFSAQSIAETSRSTYNYSIQAYERIMNFFNKDPYSKFNKNLTFISHFFN</sequence>
<protein>
    <submittedName>
        <fullName evidence="2">Uncharacterized protein</fullName>
    </submittedName>
</protein>
<evidence type="ECO:0000313" key="2">
    <source>
        <dbReference type="EMBL" id="KAK8853938.1"/>
    </source>
</evidence>
<feature type="compositionally biased region" description="Polar residues" evidence="1">
    <location>
        <begin position="8"/>
        <end position="18"/>
    </location>
</feature>
<comment type="caution">
    <text evidence="2">The sequence shown here is derived from an EMBL/GenBank/DDBJ whole genome shotgun (WGS) entry which is preliminary data.</text>
</comment>
<dbReference type="EMBL" id="JAPFFF010000021">
    <property type="protein sequence ID" value="KAK8853938.1"/>
    <property type="molecule type" value="Genomic_DNA"/>
</dbReference>
<feature type="region of interest" description="Disordered" evidence="1">
    <location>
        <begin position="1"/>
        <end position="20"/>
    </location>
</feature>
<accession>A0ABR2HWB4</accession>
<evidence type="ECO:0000313" key="3">
    <source>
        <dbReference type="Proteomes" id="UP001470230"/>
    </source>
</evidence>
<proteinExistence type="predicted"/>
<gene>
    <name evidence="2" type="ORF">M9Y10_016485</name>
</gene>